<dbReference type="FunFam" id="3.30.70.270:FF:000001">
    <property type="entry name" value="Diguanylate cyclase domain protein"/>
    <property type="match status" value="1"/>
</dbReference>
<dbReference type="SMART" id="SM00267">
    <property type="entry name" value="GGDEF"/>
    <property type="match status" value="1"/>
</dbReference>
<keyword evidence="3" id="KW-0472">Membrane</keyword>
<accession>C1F8E9</accession>
<gene>
    <name evidence="5" type="ordered locus">ACP_1960</name>
</gene>
<keyword evidence="3" id="KW-0812">Transmembrane</keyword>
<dbReference type="InterPro" id="IPR043128">
    <property type="entry name" value="Rev_trsase/Diguanyl_cyclase"/>
</dbReference>
<organism evidence="5 6">
    <name type="scientific">Acidobacterium capsulatum (strain ATCC 51196 / DSM 11244 / BCRC 80197 / JCM 7670 / NBRC 15755 / NCIMB 13165 / 161)</name>
    <dbReference type="NCBI Taxonomy" id="240015"/>
    <lineage>
        <taxon>Bacteria</taxon>
        <taxon>Pseudomonadati</taxon>
        <taxon>Acidobacteriota</taxon>
        <taxon>Terriglobia</taxon>
        <taxon>Terriglobales</taxon>
        <taxon>Acidobacteriaceae</taxon>
        <taxon>Acidobacterium</taxon>
    </lineage>
</organism>
<dbReference type="Pfam" id="PF00990">
    <property type="entry name" value="GGDEF"/>
    <property type="match status" value="1"/>
</dbReference>
<evidence type="ECO:0000256" key="1">
    <source>
        <dbReference type="ARBA" id="ARBA00012528"/>
    </source>
</evidence>
<dbReference type="STRING" id="240015.ACP_1960"/>
<keyword evidence="6" id="KW-1185">Reference proteome</keyword>
<dbReference type="GO" id="GO:0052621">
    <property type="term" value="F:diguanylate cyclase activity"/>
    <property type="evidence" value="ECO:0007669"/>
    <property type="project" value="UniProtKB-EC"/>
</dbReference>
<name>C1F8E9_ACIC5</name>
<evidence type="ECO:0000256" key="3">
    <source>
        <dbReference type="SAM" id="Phobius"/>
    </source>
</evidence>
<dbReference type="AlphaFoldDB" id="C1F8E9"/>
<dbReference type="NCBIfam" id="TIGR00254">
    <property type="entry name" value="GGDEF"/>
    <property type="match status" value="1"/>
</dbReference>
<dbReference type="InParanoid" id="C1F8E9"/>
<dbReference type="eggNOG" id="COG3706">
    <property type="taxonomic scope" value="Bacteria"/>
</dbReference>
<dbReference type="SUPFAM" id="SSF55073">
    <property type="entry name" value="Nucleotide cyclase"/>
    <property type="match status" value="1"/>
</dbReference>
<evidence type="ECO:0000259" key="4">
    <source>
        <dbReference type="PROSITE" id="PS50887"/>
    </source>
</evidence>
<feature type="transmembrane region" description="Helical" evidence="3">
    <location>
        <begin position="198"/>
        <end position="222"/>
    </location>
</feature>
<keyword evidence="3" id="KW-1133">Transmembrane helix</keyword>
<dbReference type="PANTHER" id="PTHR45138">
    <property type="entry name" value="REGULATORY COMPONENTS OF SENSORY TRANSDUCTION SYSTEM"/>
    <property type="match status" value="1"/>
</dbReference>
<dbReference type="PANTHER" id="PTHR45138:SF9">
    <property type="entry name" value="DIGUANYLATE CYCLASE DGCM-RELATED"/>
    <property type="match status" value="1"/>
</dbReference>
<protein>
    <recommendedName>
        <fullName evidence="1">diguanylate cyclase</fullName>
        <ecNumber evidence="1">2.7.7.65</ecNumber>
    </recommendedName>
</protein>
<dbReference type="InterPro" id="IPR050469">
    <property type="entry name" value="Diguanylate_Cyclase"/>
</dbReference>
<dbReference type="Proteomes" id="UP000002207">
    <property type="component" value="Chromosome"/>
</dbReference>
<feature type="transmembrane region" description="Helical" evidence="3">
    <location>
        <begin position="18"/>
        <end position="40"/>
    </location>
</feature>
<dbReference type="InterPro" id="IPR029787">
    <property type="entry name" value="Nucleotide_cyclase"/>
</dbReference>
<sequence>MAKIPCGESNSGRYDLHMLLDAVLLIQDVQLLCFTVVFGLFAMQRWSDRTRVWLWSTFLANGVGAVLDLAGSHLPAWLSKGVNMEMIPLSYALLNVTLACFDRRDRRTNWLSFALLLAALPFFLAWRNEPGLVHSYALGDLLISLECLIAMLLFFSSKEQATREPRVLMGSFLALFAILEAARFALAFPLHTNPDSVHWFLVTCTVAYIVNTSLLPLAFIWMMHTRLESELRQQSRVDALTGVLNRRGLEEALARELAIFERDRKNFSIGILDLDHFKVINDRYGHVAGDAFLTKAVNVLRAHTRATDIIARFGGDEFILLMPGTSTAEAGRRFVQLCKAIRDYSGWVAGEPVNFTASIGFTNTDSRQNISNSGLLREADAALYQAKHNGRDQARHYETELVNPAPG</sequence>
<reference evidence="5 6" key="1">
    <citation type="journal article" date="2009" name="Appl. Environ. Microbiol.">
        <title>Three genomes from the phylum Acidobacteria provide insight into the lifestyles of these microorganisms in soils.</title>
        <authorList>
            <person name="Ward N.L."/>
            <person name="Challacombe J.F."/>
            <person name="Janssen P.H."/>
            <person name="Henrissat B."/>
            <person name="Coutinho P.M."/>
            <person name="Wu M."/>
            <person name="Xie G."/>
            <person name="Haft D.H."/>
            <person name="Sait M."/>
            <person name="Badger J."/>
            <person name="Barabote R.D."/>
            <person name="Bradley B."/>
            <person name="Brettin T.S."/>
            <person name="Brinkac L.M."/>
            <person name="Bruce D."/>
            <person name="Creasy T."/>
            <person name="Daugherty S.C."/>
            <person name="Davidsen T.M."/>
            <person name="DeBoy R.T."/>
            <person name="Detter J.C."/>
            <person name="Dodson R.J."/>
            <person name="Durkin A.S."/>
            <person name="Ganapathy A."/>
            <person name="Gwinn-Giglio M."/>
            <person name="Han C.S."/>
            <person name="Khouri H."/>
            <person name="Kiss H."/>
            <person name="Kothari S.P."/>
            <person name="Madupu R."/>
            <person name="Nelson K.E."/>
            <person name="Nelson W.C."/>
            <person name="Paulsen I."/>
            <person name="Penn K."/>
            <person name="Ren Q."/>
            <person name="Rosovitz M.J."/>
            <person name="Selengut J.D."/>
            <person name="Shrivastava S."/>
            <person name="Sullivan S.A."/>
            <person name="Tapia R."/>
            <person name="Thompson L.S."/>
            <person name="Watkins K.L."/>
            <person name="Yang Q."/>
            <person name="Yu C."/>
            <person name="Zafar N."/>
            <person name="Zhou L."/>
            <person name="Kuske C.R."/>
        </authorList>
    </citation>
    <scope>NUCLEOTIDE SEQUENCE [LARGE SCALE GENOMIC DNA]</scope>
    <source>
        <strain evidence="6">ATCC 51196 / DSM 11244 / BCRC 80197 / JCM 7670 / NBRC 15755 / NCIMB 13165 / 161</strain>
    </source>
</reference>
<proteinExistence type="predicted"/>
<feature type="transmembrane region" description="Helical" evidence="3">
    <location>
        <begin position="167"/>
        <end position="186"/>
    </location>
</feature>
<evidence type="ECO:0000256" key="2">
    <source>
        <dbReference type="ARBA" id="ARBA00034247"/>
    </source>
</evidence>
<comment type="catalytic activity">
    <reaction evidence="2">
        <text>2 GTP = 3',3'-c-di-GMP + 2 diphosphate</text>
        <dbReference type="Rhea" id="RHEA:24898"/>
        <dbReference type="ChEBI" id="CHEBI:33019"/>
        <dbReference type="ChEBI" id="CHEBI:37565"/>
        <dbReference type="ChEBI" id="CHEBI:58805"/>
        <dbReference type="EC" id="2.7.7.65"/>
    </reaction>
</comment>
<dbReference type="HOGENOM" id="CLU_000445_11_1_0"/>
<evidence type="ECO:0000313" key="6">
    <source>
        <dbReference type="Proteomes" id="UP000002207"/>
    </source>
</evidence>
<dbReference type="InterPro" id="IPR000160">
    <property type="entry name" value="GGDEF_dom"/>
</dbReference>
<evidence type="ECO:0000313" key="5">
    <source>
        <dbReference type="EMBL" id="ACO32951.1"/>
    </source>
</evidence>
<dbReference type="KEGG" id="aca:ACP_1960"/>
<feature type="domain" description="GGDEF" evidence="4">
    <location>
        <begin position="265"/>
        <end position="399"/>
    </location>
</feature>
<dbReference type="CDD" id="cd01949">
    <property type="entry name" value="GGDEF"/>
    <property type="match status" value="1"/>
</dbReference>
<dbReference type="EC" id="2.7.7.65" evidence="1"/>
<dbReference type="PROSITE" id="PS50887">
    <property type="entry name" value="GGDEF"/>
    <property type="match status" value="1"/>
</dbReference>
<dbReference type="Gene3D" id="3.30.70.270">
    <property type="match status" value="1"/>
</dbReference>
<feature type="transmembrane region" description="Helical" evidence="3">
    <location>
        <begin position="108"/>
        <end position="126"/>
    </location>
</feature>
<feature type="transmembrane region" description="Helical" evidence="3">
    <location>
        <begin position="132"/>
        <end position="155"/>
    </location>
</feature>
<dbReference type="EMBL" id="CP001472">
    <property type="protein sequence ID" value="ACO32951.1"/>
    <property type="molecule type" value="Genomic_DNA"/>
</dbReference>